<dbReference type="Pfam" id="PF12094">
    <property type="entry name" value="DUF3570"/>
    <property type="match status" value="2"/>
</dbReference>
<name>A0A1T4Y6M1_9BACT</name>
<evidence type="ECO:0000313" key="2">
    <source>
        <dbReference type="Proteomes" id="UP000190774"/>
    </source>
</evidence>
<accession>A0A1T4Y6M1</accession>
<dbReference type="OrthoDB" id="5450709at2"/>
<proteinExistence type="predicted"/>
<reference evidence="2" key="1">
    <citation type="submission" date="2017-02" db="EMBL/GenBank/DDBJ databases">
        <authorList>
            <person name="Varghese N."/>
            <person name="Submissions S."/>
        </authorList>
    </citation>
    <scope>NUCLEOTIDE SEQUENCE [LARGE SCALE GENOMIC DNA]</scope>
    <source>
        <strain evidence="2">ATCC 700200</strain>
    </source>
</reference>
<keyword evidence="2" id="KW-1185">Reference proteome</keyword>
<evidence type="ECO:0000313" key="1">
    <source>
        <dbReference type="EMBL" id="SKA97168.1"/>
    </source>
</evidence>
<organism evidence="1 2">
    <name type="scientific">Prosthecobacter debontii</name>
    <dbReference type="NCBI Taxonomy" id="48467"/>
    <lineage>
        <taxon>Bacteria</taxon>
        <taxon>Pseudomonadati</taxon>
        <taxon>Verrucomicrobiota</taxon>
        <taxon>Verrucomicrobiia</taxon>
        <taxon>Verrucomicrobiales</taxon>
        <taxon>Verrucomicrobiaceae</taxon>
        <taxon>Prosthecobacter</taxon>
    </lineage>
</organism>
<evidence type="ECO:0008006" key="3">
    <source>
        <dbReference type="Google" id="ProtNLM"/>
    </source>
</evidence>
<dbReference type="AlphaFoldDB" id="A0A1T4Y6M1"/>
<dbReference type="InterPro" id="IPR021953">
    <property type="entry name" value="DUF3570"/>
</dbReference>
<dbReference type="RefSeq" id="WP_078813756.1">
    <property type="nucleotide sequence ID" value="NZ_FUYE01000007.1"/>
</dbReference>
<dbReference type="Proteomes" id="UP000190774">
    <property type="component" value="Unassembled WGS sequence"/>
</dbReference>
<protein>
    <recommendedName>
        <fullName evidence="3">DUF3570 domain-containing protein</fullName>
    </recommendedName>
</protein>
<dbReference type="EMBL" id="FUYE01000007">
    <property type="protein sequence ID" value="SKA97168.1"/>
    <property type="molecule type" value="Genomic_DNA"/>
</dbReference>
<dbReference type="STRING" id="48467.SAMN02745166_02563"/>
<sequence>MRAPSSRRAFHRSRCALKKAGLNQSLALAPMLLPAVPLLAAEHLRSDISYQLYKEDDGRINVESWYFRGEMNLSEDTTFRYQFLRDAITGSSPTGALPGGTQPFLAEIEDVRNGVLGALSHKFGDHLVEVEFSRSKEHDYLSYGLSLSDRWEFNQKNTALSFGINYLDDQVAVYGLEDQKKRSYDFFVGLSQLLDKNTILSANLTIGYSEGYLNDPYKAIQRTDIVSVPDGLGGTIDIPTVNLYRENRPDSRLRGVLQLQGTHFFEKYQAALDCTLRFSADDYGVFSQMVQVEWRQSLWDRFEITPYIRYYRQNEANFFHNTLDEVSIANPAEYPNGRGPNYSSDYRLSSMQTLSLGLKLRFRISDNCFLWGAYERYEMSGWGSHQAPAEAYPSADIWTVGCTIQF</sequence>
<gene>
    <name evidence="1" type="ORF">SAMN02745166_02563</name>
</gene>